<keyword evidence="2" id="KW-1185">Reference proteome</keyword>
<dbReference type="RefSeq" id="WP_248436314.1">
    <property type="nucleotide sequence ID" value="NZ_CP096205.1"/>
</dbReference>
<accession>A0ABY4KIB2</accession>
<organism evidence="1 2">
    <name type="scientific">Flavobacterium azooxidireducens</name>
    <dbReference type="NCBI Taxonomy" id="1871076"/>
    <lineage>
        <taxon>Bacteria</taxon>
        <taxon>Pseudomonadati</taxon>
        <taxon>Bacteroidota</taxon>
        <taxon>Flavobacteriia</taxon>
        <taxon>Flavobacteriales</taxon>
        <taxon>Flavobacteriaceae</taxon>
        <taxon>Flavobacterium</taxon>
    </lineage>
</organism>
<sequence length="77" mass="8947">MSVQTEKSILIDLLQNISDVSILKKVKQFVLKEIEQGELTDLQKQELNNRLEEHQKNPKSGVDAFEFLDSIKTKYEL</sequence>
<evidence type="ECO:0000313" key="2">
    <source>
        <dbReference type="Proteomes" id="UP000830583"/>
    </source>
</evidence>
<protein>
    <recommendedName>
        <fullName evidence="3">Addiction module component</fullName>
    </recommendedName>
</protein>
<name>A0ABY4KIB2_9FLAO</name>
<dbReference type="Proteomes" id="UP000830583">
    <property type="component" value="Chromosome"/>
</dbReference>
<evidence type="ECO:0000313" key="1">
    <source>
        <dbReference type="EMBL" id="UPQ80419.1"/>
    </source>
</evidence>
<dbReference type="EMBL" id="CP096205">
    <property type="protein sequence ID" value="UPQ80419.1"/>
    <property type="molecule type" value="Genomic_DNA"/>
</dbReference>
<evidence type="ECO:0008006" key="3">
    <source>
        <dbReference type="Google" id="ProtNLM"/>
    </source>
</evidence>
<gene>
    <name evidence="1" type="ORF">M0M57_06170</name>
</gene>
<reference evidence="1" key="1">
    <citation type="submission" date="2022-04" db="EMBL/GenBank/DDBJ databases">
        <title>Consumption of N2O by Flavobacterium azooxidireducens sp. nov. isolated from Decomposing Leaf Litter of Phragmites australis (Cav.).</title>
        <authorList>
            <person name="Behrendt U."/>
            <person name="Spanner T."/>
            <person name="Augustin J."/>
            <person name="Horn M.A."/>
            <person name="Kolb S."/>
            <person name="Ulrich A."/>
        </authorList>
    </citation>
    <scope>NUCLEOTIDE SEQUENCE</scope>
    <source>
        <strain evidence="1">IGB 4-14</strain>
    </source>
</reference>
<proteinExistence type="predicted"/>